<reference evidence="3" key="1">
    <citation type="submission" date="2016-05" db="EMBL/GenBank/DDBJ databases">
        <title>Draft genome of Corynebacterium afermentans subsp. afermentans LCDC 88199T.</title>
        <authorList>
            <person name="Bernier A.-M."/>
            <person name="Bernard K."/>
        </authorList>
    </citation>
    <scope>NUCLEOTIDE SEQUENCE [LARGE SCALE GENOMIC DNA]</scope>
    <source>
        <strain evidence="3">NML04-0072</strain>
    </source>
</reference>
<sequence length="265" mass="29870">MNRLQRRQAAQQAARKPAARSRVVRQPHAQNRLLLLKNPQRLPETALLDSRIKLHLYLLQLKQEHDVDGVRYFQHFLDNIRTMCLLQERPKYKDAADKAQQELEASPQDGPRRFPWLSALVNSFDREMEHTSATLLVECNDHAAACGQLACIAVILALPDYTAAALKQLLTGGTLQAAAEQAGACQAELKKNCLIMLHQLHNLLWAEVDFARPWTLTAARRHKQIYLQAIDQLKSVAGQAAGRVTDFRRLFGVSLVNLDAFIQAT</sequence>
<evidence type="ECO:0000313" key="2">
    <source>
        <dbReference type="EMBL" id="OAM23190.1"/>
    </source>
</evidence>
<proteinExistence type="predicted"/>
<dbReference type="EMBL" id="LXSG01000008">
    <property type="protein sequence ID" value="OAM23190.1"/>
    <property type="molecule type" value="Genomic_DNA"/>
</dbReference>
<dbReference type="RefSeq" id="WP_064087288.1">
    <property type="nucleotide sequence ID" value="NZ_LXSG01000008.1"/>
</dbReference>
<dbReference type="AlphaFoldDB" id="A0A1A9RS19"/>
<protein>
    <submittedName>
        <fullName evidence="2">Uncharacterized protein</fullName>
    </submittedName>
</protein>
<comment type="caution">
    <text evidence="2">The sequence shown here is derived from an EMBL/GenBank/DDBJ whole genome shotgun (WGS) entry which is preliminary data.</text>
</comment>
<dbReference type="Proteomes" id="UP000077589">
    <property type="component" value="Unassembled WGS sequence"/>
</dbReference>
<accession>A0A1A9RS19</accession>
<evidence type="ECO:0000256" key="1">
    <source>
        <dbReference type="SAM" id="MobiDB-lite"/>
    </source>
</evidence>
<feature type="compositionally biased region" description="Low complexity" evidence="1">
    <location>
        <begin position="7"/>
        <end position="16"/>
    </location>
</feature>
<name>A0A1A9RS19_EIKCO</name>
<feature type="region of interest" description="Disordered" evidence="1">
    <location>
        <begin position="1"/>
        <end position="25"/>
    </location>
</feature>
<organism evidence="2 3">
    <name type="scientific">Eikenella corrodens</name>
    <dbReference type="NCBI Taxonomy" id="539"/>
    <lineage>
        <taxon>Bacteria</taxon>
        <taxon>Pseudomonadati</taxon>
        <taxon>Pseudomonadota</taxon>
        <taxon>Betaproteobacteria</taxon>
        <taxon>Neisseriales</taxon>
        <taxon>Neisseriaceae</taxon>
        <taxon>Eikenella</taxon>
    </lineage>
</organism>
<gene>
    <name evidence="2" type="ORF">A7P90_01040</name>
</gene>
<evidence type="ECO:0000313" key="3">
    <source>
        <dbReference type="Proteomes" id="UP000077589"/>
    </source>
</evidence>